<dbReference type="EMBL" id="FNPR01000002">
    <property type="protein sequence ID" value="SDY41640.1"/>
    <property type="molecule type" value="Genomic_DNA"/>
</dbReference>
<proteinExistence type="inferred from homology"/>
<evidence type="ECO:0000256" key="12">
    <source>
        <dbReference type="SAM" id="Phobius"/>
    </source>
</evidence>
<comment type="similarity">
    <text evidence="3">Belongs to the peptidase M50B family.</text>
</comment>
<keyword evidence="8" id="KW-0862">Zinc</keyword>
<evidence type="ECO:0000259" key="13">
    <source>
        <dbReference type="Pfam" id="PF02163"/>
    </source>
</evidence>
<feature type="domain" description="Peptidase M50" evidence="13">
    <location>
        <begin position="132"/>
        <end position="189"/>
    </location>
</feature>
<evidence type="ECO:0000256" key="9">
    <source>
        <dbReference type="ARBA" id="ARBA00022989"/>
    </source>
</evidence>
<evidence type="ECO:0000256" key="8">
    <source>
        <dbReference type="ARBA" id="ARBA00022833"/>
    </source>
</evidence>
<name>A0A1H3JNS0_9RHOB</name>
<evidence type="ECO:0000256" key="3">
    <source>
        <dbReference type="ARBA" id="ARBA00007931"/>
    </source>
</evidence>
<evidence type="ECO:0000256" key="5">
    <source>
        <dbReference type="ARBA" id="ARBA00022692"/>
    </source>
</evidence>
<dbReference type="GO" id="GO:0016020">
    <property type="term" value="C:membrane"/>
    <property type="evidence" value="ECO:0007669"/>
    <property type="project" value="UniProtKB-SubCell"/>
</dbReference>
<keyword evidence="4 14" id="KW-0645">Protease</keyword>
<dbReference type="PANTHER" id="PTHR39188:SF3">
    <property type="entry name" value="STAGE IV SPORULATION PROTEIN FB"/>
    <property type="match status" value="1"/>
</dbReference>
<accession>A0A1H3JNS0</accession>
<keyword evidence="6" id="KW-0479">Metal-binding</keyword>
<comment type="subcellular location">
    <subcellularLocation>
        <location evidence="2">Membrane</location>
        <topology evidence="2">Multi-pass membrane protein</topology>
    </subcellularLocation>
</comment>
<protein>
    <submittedName>
        <fullName evidence="14">Zn-dependent protease (Includes SpoIVFB)</fullName>
    </submittedName>
</protein>
<evidence type="ECO:0000256" key="6">
    <source>
        <dbReference type="ARBA" id="ARBA00022723"/>
    </source>
</evidence>
<sequence>MFQTGPTLFSVKGLFGVRVDVSQSLVILAGLLLFLAGLSNILWVGILVAMLLTSIYLHELGHAWGCLIQGVPVTRIVLHGGGGFCEHARSASRHQQELIVAMGPLVNLALWALASLLSWWIFSSPAMGLDAIGSYLMLFARLNLALFVFNLIPVQPLDGGKLLQLGLLRFLPQKQAIRMAGAVGLVFAVLWWPALIYVYLTFGWLLLFAPPIMLHWHMARGEYRP</sequence>
<keyword evidence="11 12" id="KW-0472">Membrane</keyword>
<dbReference type="GO" id="GO:0046872">
    <property type="term" value="F:metal ion binding"/>
    <property type="evidence" value="ECO:0007669"/>
    <property type="project" value="UniProtKB-KW"/>
</dbReference>
<evidence type="ECO:0000256" key="11">
    <source>
        <dbReference type="ARBA" id="ARBA00023136"/>
    </source>
</evidence>
<evidence type="ECO:0000256" key="1">
    <source>
        <dbReference type="ARBA" id="ARBA00001947"/>
    </source>
</evidence>
<dbReference type="GO" id="GO:0008237">
    <property type="term" value="F:metallopeptidase activity"/>
    <property type="evidence" value="ECO:0007669"/>
    <property type="project" value="UniProtKB-KW"/>
</dbReference>
<evidence type="ECO:0000313" key="15">
    <source>
        <dbReference type="Proteomes" id="UP000199026"/>
    </source>
</evidence>
<evidence type="ECO:0000256" key="10">
    <source>
        <dbReference type="ARBA" id="ARBA00023049"/>
    </source>
</evidence>
<evidence type="ECO:0000313" key="14">
    <source>
        <dbReference type="EMBL" id="SDY41640.1"/>
    </source>
</evidence>
<feature type="transmembrane region" description="Helical" evidence="12">
    <location>
        <begin position="134"/>
        <end position="154"/>
    </location>
</feature>
<organism evidence="14 15">
    <name type="scientific">Lentibacter algarum</name>
    <dbReference type="NCBI Taxonomy" id="576131"/>
    <lineage>
        <taxon>Bacteria</taxon>
        <taxon>Pseudomonadati</taxon>
        <taxon>Pseudomonadota</taxon>
        <taxon>Alphaproteobacteria</taxon>
        <taxon>Rhodobacterales</taxon>
        <taxon>Roseobacteraceae</taxon>
        <taxon>Lentibacter</taxon>
    </lineage>
</organism>
<comment type="cofactor">
    <cofactor evidence="1">
        <name>Zn(2+)</name>
        <dbReference type="ChEBI" id="CHEBI:29105"/>
    </cofactor>
</comment>
<dbReference type="STRING" id="576131.SAMN05444486_10285"/>
<evidence type="ECO:0000256" key="4">
    <source>
        <dbReference type="ARBA" id="ARBA00022670"/>
    </source>
</evidence>
<dbReference type="AlphaFoldDB" id="A0A1H3JNS0"/>
<keyword evidence="15" id="KW-1185">Reference proteome</keyword>
<keyword evidence="5 12" id="KW-0812">Transmembrane</keyword>
<dbReference type="RefSeq" id="WP_273485855.1">
    <property type="nucleotide sequence ID" value="NZ_CAXIAE010000039.1"/>
</dbReference>
<dbReference type="Proteomes" id="UP000199026">
    <property type="component" value="Unassembled WGS sequence"/>
</dbReference>
<dbReference type="GO" id="GO:0006508">
    <property type="term" value="P:proteolysis"/>
    <property type="evidence" value="ECO:0007669"/>
    <property type="project" value="UniProtKB-KW"/>
</dbReference>
<evidence type="ECO:0000256" key="2">
    <source>
        <dbReference type="ARBA" id="ARBA00004141"/>
    </source>
</evidence>
<dbReference type="Pfam" id="PF02163">
    <property type="entry name" value="Peptidase_M50"/>
    <property type="match status" value="2"/>
</dbReference>
<feature type="transmembrane region" description="Helical" evidence="12">
    <location>
        <begin position="25"/>
        <end position="52"/>
    </location>
</feature>
<evidence type="ECO:0000256" key="7">
    <source>
        <dbReference type="ARBA" id="ARBA00022801"/>
    </source>
</evidence>
<feature type="domain" description="Peptidase M50" evidence="13">
    <location>
        <begin position="47"/>
        <end position="117"/>
    </location>
</feature>
<keyword evidence="7" id="KW-0378">Hydrolase</keyword>
<feature type="transmembrane region" description="Helical" evidence="12">
    <location>
        <begin position="98"/>
        <end position="122"/>
    </location>
</feature>
<keyword evidence="9 12" id="KW-1133">Transmembrane helix</keyword>
<dbReference type="PANTHER" id="PTHR39188">
    <property type="entry name" value="MEMBRANE-ASSOCIATED ZINC METALLOPROTEASE M50B"/>
    <property type="match status" value="1"/>
</dbReference>
<dbReference type="InterPro" id="IPR008915">
    <property type="entry name" value="Peptidase_M50"/>
</dbReference>
<keyword evidence="10" id="KW-0482">Metalloprotease</keyword>
<gene>
    <name evidence="14" type="ORF">SAMN05444486_10285</name>
</gene>
<reference evidence="14 15" key="1">
    <citation type="submission" date="2016-10" db="EMBL/GenBank/DDBJ databases">
        <authorList>
            <person name="de Groot N.N."/>
        </authorList>
    </citation>
    <scope>NUCLEOTIDE SEQUENCE [LARGE SCALE GENOMIC DNA]</scope>
    <source>
        <strain evidence="14 15">DSM 24677</strain>
    </source>
</reference>